<dbReference type="PANTHER" id="PTHR43308:SF5">
    <property type="entry name" value="S-LAYER PROTEIN _ PEPTIDOGLYCAN ENDO-BETA-N-ACETYLGLUCOSAMINIDASE"/>
    <property type="match status" value="1"/>
</dbReference>
<comment type="caution">
    <text evidence="4">The sequence shown here is derived from an EMBL/GenBank/DDBJ whole genome shotgun (WGS) entry which is preliminary data.</text>
</comment>
<dbReference type="PANTHER" id="PTHR43308">
    <property type="entry name" value="OUTER MEMBRANE PROTEIN ALPHA-RELATED"/>
    <property type="match status" value="1"/>
</dbReference>
<feature type="domain" description="SLH" evidence="3">
    <location>
        <begin position="136"/>
        <end position="199"/>
    </location>
</feature>
<organism evidence="4">
    <name type="scientific">Oscillatoriales cyanobacterium SpSt-418</name>
    <dbReference type="NCBI Taxonomy" id="2282169"/>
    <lineage>
        <taxon>Bacteria</taxon>
        <taxon>Bacillati</taxon>
        <taxon>Cyanobacteriota</taxon>
        <taxon>Cyanophyceae</taxon>
        <taxon>Oscillatoriophycideae</taxon>
        <taxon>Oscillatoriales</taxon>
    </lineage>
</organism>
<proteinExistence type="predicted"/>
<feature type="compositionally biased region" description="Pro residues" evidence="1">
    <location>
        <begin position="91"/>
        <end position="106"/>
    </location>
</feature>
<feature type="transmembrane region" description="Helical" evidence="2">
    <location>
        <begin position="21"/>
        <end position="41"/>
    </location>
</feature>
<dbReference type="PROSITE" id="PS51272">
    <property type="entry name" value="SLH"/>
    <property type="match status" value="3"/>
</dbReference>
<keyword evidence="2" id="KW-0472">Membrane</keyword>
<evidence type="ECO:0000256" key="1">
    <source>
        <dbReference type="SAM" id="MobiDB-lite"/>
    </source>
</evidence>
<sequence length="333" mass="36148">MSLPPPPESQPSERGHRHREEILAVLLALLTLGGIFAWAVYQRNGLNFADWQRSFTESSPLPAVPTPSLVASPKPPEIAPPPSPLKLLPVPSAPPPLQVPPPPPKPARIQPLPNASATPAAKPPQASTPAPGLTAVATPFKDVSANYWAAPYIVKLAEKKIFTGFQDGTFRPDAPISRAEFAVLLDQAMNLTPVRDRRVFRDVPRRYWAAEAIQTAYVAGFMNGYPGQRFQPKQSLTRVEAIMAIATGLRLQPPPNPSPLLRRYLDAEQIPPFARSKVAALIKANLLNPNPGANQLRPNQLMSRADTAALLYATLQRTGSTLAPTERQAQPSN</sequence>
<reference evidence="4" key="1">
    <citation type="journal article" date="2020" name="mSystems">
        <title>Genome- and Community-Level Interaction Insights into Carbon Utilization and Element Cycling Functions of Hydrothermarchaeota in Hydrothermal Sediment.</title>
        <authorList>
            <person name="Zhou Z."/>
            <person name="Liu Y."/>
            <person name="Xu W."/>
            <person name="Pan J."/>
            <person name="Luo Z.H."/>
            <person name="Li M."/>
        </authorList>
    </citation>
    <scope>NUCLEOTIDE SEQUENCE [LARGE SCALE GENOMIC DNA]</scope>
    <source>
        <strain evidence="4">SpSt-418</strain>
    </source>
</reference>
<dbReference type="InterPro" id="IPR051465">
    <property type="entry name" value="Cell_Envelope_Struct_Comp"/>
</dbReference>
<gene>
    <name evidence="4" type="ORF">ENR64_19120</name>
</gene>
<dbReference type="InterPro" id="IPR001119">
    <property type="entry name" value="SLH_dom"/>
</dbReference>
<accession>A0A7C3PJU5</accession>
<name>A0A7C3PJU5_9CYAN</name>
<dbReference type="Pfam" id="PF00395">
    <property type="entry name" value="SLH"/>
    <property type="match status" value="3"/>
</dbReference>
<protein>
    <submittedName>
        <fullName evidence="4">S-layer homology domain-containing protein</fullName>
    </submittedName>
</protein>
<feature type="domain" description="SLH" evidence="3">
    <location>
        <begin position="200"/>
        <end position="259"/>
    </location>
</feature>
<dbReference type="AlphaFoldDB" id="A0A7C3PJU5"/>
<feature type="region of interest" description="Disordered" evidence="1">
    <location>
        <begin position="59"/>
        <end position="130"/>
    </location>
</feature>
<keyword evidence="2" id="KW-1133">Transmembrane helix</keyword>
<dbReference type="EMBL" id="DSRU01000275">
    <property type="protein sequence ID" value="HFM99820.1"/>
    <property type="molecule type" value="Genomic_DNA"/>
</dbReference>
<feature type="domain" description="SLH" evidence="3">
    <location>
        <begin position="261"/>
        <end position="325"/>
    </location>
</feature>
<evidence type="ECO:0000256" key="2">
    <source>
        <dbReference type="SAM" id="Phobius"/>
    </source>
</evidence>
<evidence type="ECO:0000313" key="4">
    <source>
        <dbReference type="EMBL" id="HFM99820.1"/>
    </source>
</evidence>
<keyword evidence="2" id="KW-0812">Transmembrane</keyword>
<feature type="compositionally biased region" description="Pro residues" evidence="1">
    <location>
        <begin position="73"/>
        <end position="84"/>
    </location>
</feature>
<evidence type="ECO:0000259" key="3">
    <source>
        <dbReference type="PROSITE" id="PS51272"/>
    </source>
</evidence>